<feature type="compositionally biased region" description="Low complexity" evidence="8">
    <location>
        <begin position="29"/>
        <end position="39"/>
    </location>
</feature>
<dbReference type="PROSITE" id="PS50294">
    <property type="entry name" value="WD_REPEATS_REGION"/>
    <property type="match status" value="2"/>
</dbReference>
<dbReference type="SUPFAM" id="SSF50978">
    <property type="entry name" value="WD40 repeat-like"/>
    <property type="match status" value="1"/>
</dbReference>
<evidence type="ECO:0000259" key="9">
    <source>
        <dbReference type="PROSITE" id="PS50089"/>
    </source>
</evidence>
<dbReference type="PROSITE" id="PS00518">
    <property type="entry name" value="ZF_RING_1"/>
    <property type="match status" value="1"/>
</dbReference>
<dbReference type="PANTHER" id="PTHR44080">
    <property type="entry name" value="E3 UBIQUITIN-PROTEIN LIGASE COP1"/>
    <property type="match status" value="1"/>
</dbReference>
<evidence type="ECO:0000256" key="4">
    <source>
        <dbReference type="ARBA" id="ARBA00022771"/>
    </source>
</evidence>
<dbReference type="Proteomes" id="UP000717996">
    <property type="component" value="Unassembled WGS sequence"/>
</dbReference>
<sequence length="885" mass="101098">MSESDQGEQDQVRQEESQLTSPNLPEITSPSSSSSLSNFASLLRQPRRDSQANVPNQSLTYSERTDEELCCLLCQNIMKEVFATSCGHSFCYECINEHIQHQNDCPSCRSRLSRSDIYPNFQLNRLADLKTQVLKEGISTFKIDHDPIQELVMNIRSDTTAIATSIANTLSFADIISLLETTLEIKRKMENDEIKIKADLLDTFLVKLKSRNDMTIQNLRLQNRYILSDLDMLISRQPLALTSPSSSSSNTTLQPIRKRKFSDITDLKREGDQQQPGDQCTEEAENEGNNQSMVTRRSRSVYEDADICAQSDDSFSARIDSRFDDLKDLYYSKLSPTFNMDEDERHSVLESFSSSLYDITRYGSLDVLDTLYYAEKTQNTSIVSSIEFDRDEEYFAVGGILKDIKIYDFRLTNRSSDDNQYAMHCPIRRISCENKISCLSWSSYIKSQLASADYQGVINVWDVTTGQKMSSFVEHRKRAWSVDTSPRNPNLLASGSDDTTVKVWSLNSQRSLFTFQHKGNICCAKFAPNNSNYLAVGSADHQILCYDLRYPSIPLYTYQGHQKAVSYVKWLNDNELLSASTDNSLKLWNRESTQCIRTYTGHLNEKNFVGLSVNEDWIACGSETNTVYAYHKYSRTPIAKYKFPMDDISGKMTIENDPTYFVSSVCWKKDTSKLISANIYSSPPTSPTALTPSTIQCTQFYSNDHRGVTNQLKRLNQFCKSKKYLTEREIRIELPTRISILPRWTLIYSLDQHGASLSTLYEQCKQTTGPCLLVIRDNQQRTFGAYLTDTIHHNSSYYGAGECFLWTQDEQNHIQIYRWTMKNDYMIYSNQSFIAVGGGEGQFGLWIHSDMIHGYSEPCATFQNPSLAVSNSFECIGLEIWGFLY</sequence>
<feature type="region of interest" description="Disordered" evidence="8">
    <location>
        <begin position="264"/>
        <end position="297"/>
    </location>
</feature>
<evidence type="ECO:0000256" key="8">
    <source>
        <dbReference type="SAM" id="MobiDB-lite"/>
    </source>
</evidence>
<reference evidence="11" key="1">
    <citation type="journal article" date="2020" name="Microb. Genom.">
        <title>Genetic diversity of clinical and environmental Mucorales isolates obtained from an investigation of mucormycosis cases among solid organ transplant recipients.</title>
        <authorList>
            <person name="Nguyen M.H."/>
            <person name="Kaul D."/>
            <person name="Muto C."/>
            <person name="Cheng S.J."/>
            <person name="Richter R.A."/>
            <person name="Bruno V.M."/>
            <person name="Liu G."/>
            <person name="Beyhan S."/>
            <person name="Sundermann A.J."/>
            <person name="Mounaud S."/>
            <person name="Pasculle A.W."/>
            <person name="Nierman W.C."/>
            <person name="Driscoll E."/>
            <person name="Cumbie R."/>
            <person name="Clancy C.J."/>
            <person name="Dupont C.L."/>
        </authorList>
    </citation>
    <scope>NUCLEOTIDE SEQUENCE</scope>
    <source>
        <strain evidence="11">GL16</strain>
    </source>
</reference>
<dbReference type="SUPFAM" id="SSF57850">
    <property type="entry name" value="RING/U-box"/>
    <property type="match status" value="1"/>
</dbReference>
<evidence type="ECO:0000259" key="10">
    <source>
        <dbReference type="PROSITE" id="PS51886"/>
    </source>
</evidence>
<evidence type="ECO:0000313" key="12">
    <source>
        <dbReference type="Proteomes" id="UP000717996"/>
    </source>
</evidence>
<dbReference type="EMBL" id="JAANIT010000237">
    <property type="protein sequence ID" value="KAG1550066.1"/>
    <property type="molecule type" value="Genomic_DNA"/>
</dbReference>
<dbReference type="InterPro" id="IPR015943">
    <property type="entry name" value="WD40/YVTN_repeat-like_dom_sf"/>
</dbReference>
<evidence type="ECO:0000256" key="2">
    <source>
        <dbReference type="ARBA" id="ARBA00022723"/>
    </source>
</evidence>
<dbReference type="SMART" id="SM00184">
    <property type="entry name" value="RING"/>
    <property type="match status" value="1"/>
</dbReference>
<dbReference type="InterPro" id="IPR018957">
    <property type="entry name" value="Znf_C3HC4_RING-type"/>
</dbReference>
<dbReference type="PRINTS" id="PR00320">
    <property type="entry name" value="GPROTEINBRPT"/>
</dbReference>
<feature type="repeat" description="WD" evidence="7">
    <location>
        <begin position="558"/>
        <end position="598"/>
    </location>
</feature>
<keyword evidence="2" id="KW-0479">Metal-binding</keyword>
<evidence type="ECO:0000256" key="1">
    <source>
        <dbReference type="ARBA" id="ARBA00022574"/>
    </source>
</evidence>
<comment type="caution">
    <text evidence="11">The sequence shown here is derived from an EMBL/GenBank/DDBJ whole genome shotgun (WGS) entry which is preliminary data.</text>
</comment>
<dbReference type="OrthoDB" id="273771at2759"/>
<feature type="domain" description="TLDc" evidence="10">
    <location>
        <begin position="723"/>
        <end position="884"/>
    </location>
</feature>
<keyword evidence="5" id="KW-0862">Zinc</keyword>
<dbReference type="Pfam" id="PF07534">
    <property type="entry name" value="TLD"/>
    <property type="match status" value="1"/>
</dbReference>
<keyword evidence="4 6" id="KW-0863">Zinc-finger</keyword>
<keyword evidence="3" id="KW-0677">Repeat</keyword>
<accession>A0A9P6YJT0</accession>
<dbReference type="AlphaFoldDB" id="A0A9P6YJT0"/>
<dbReference type="CDD" id="cd00200">
    <property type="entry name" value="WD40"/>
    <property type="match status" value="1"/>
</dbReference>
<feature type="domain" description="RING-type" evidence="9">
    <location>
        <begin position="71"/>
        <end position="109"/>
    </location>
</feature>
<dbReference type="SMART" id="SM00584">
    <property type="entry name" value="TLDc"/>
    <property type="match status" value="1"/>
</dbReference>
<feature type="repeat" description="WD" evidence="7">
    <location>
        <begin position="472"/>
        <end position="514"/>
    </location>
</feature>
<organism evidence="11 12">
    <name type="scientific">Rhizopus oryzae</name>
    <name type="common">Mucormycosis agent</name>
    <name type="synonym">Rhizopus arrhizus var. delemar</name>
    <dbReference type="NCBI Taxonomy" id="64495"/>
    <lineage>
        <taxon>Eukaryota</taxon>
        <taxon>Fungi</taxon>
        <taxon>Fungi incertae sedis</taxon>
        <taxon>Mucoromycota</taxon>
        <taxon>Mucoromycotina</taxon>
        <taxon>Mucoromycetes</taxon>
        <taxon>Mucorales</taxon>
        <taxon>Mucorineae</taxon>
        <taxon>Rhizopodaceae</taxon>
        <taxon>Rhizopus</taxon>
    </lineage>
</organism>
<dbReference type="InterPro" id="IPR017907">
    <property type="entry name" value="Znf_RING_CS"/>
</dbReference>
<feature type="compositionally biased region" description="Polar residues" evidence="8">
    <location>
        <begin position="17"/>
        <end position="28"/>
    </location>
</feature>
<dbReference type="GO" id="GO:0043161">
    <property type="term" value="P:proteasome-mediated ubiquitin-dependent protein catabolic process"/>
    <property type="evidence" value="ECO:0007669"/>
    <property type="project" value="TreeGrafter"/>
</dbReference>
<evidence type="ECO:0000256" key="5">
    <source>
        <dbReference type="ARBA" id="ARBA00022833"/>
    </source>
</evidence>
<dbReference type="InterPro" id="IPR013083">
    <property type="entry name" value="Znf_RING/FYVE/PHD"/>
</dbReference>
<dbReference type="GO" id="GO:0008270">
    <property type="term" value="F:zinc ion binding"/>
    <property type="evidence" value="ECO:0007669"/>
    <property type="project" value="UniProtKB-KW"/>
</dbReference>
<evidence type="ECO:0000313" key="11">
    <source>
        <dbReference type="EMBL" id="KAG1550066.1"/>
    </source>
</evidence>
<proteinExistence type="predicted"/>
<dbReference type="InterPro" id="IPR001680">
    <property type="entry name" value="WD40_rpt"/>
</dbReference>
<dbReference type="PROSITE" id="PS50089">
    <property type="entry name" value="ZF_RING_2"/>
    <property type="match status" value="1"/>
</dbReference>
<dbReference type="InterPro" id="IPR036322">
    <property type="entry name" value="WD40_repeat_dom_sf"/>
</dbReference>
<dbReference type="PROSITE" id="PS50082">
    <property type="entry name" value="WD_REPEATS_2"/>
    <property type="match status" value="2"/>
</dbReference>
<dbReference type="Pfam" id="PF00097">
    <property type="entry name" value="zf-C3HC4"/>
    <property type="match status" value="1"/>
</dbReference>
<keyword evidence="1 7" id="KW-0853">WD repeat</keyword>
<dbReference type="Gene3D" id="2.130.10.10">
    <property type="entry name" value="YVTN repeat-like/Quinoprotein amine dehydrogenase"/>
    <property type="match status" value="1"/>
</dbReference>
<dbReference type="InterPro" id="IPR001841">
    <property type="entry name" value="Znf_RING"/>
</dbReference>
<dbReference type="GO" id="GO:0061630">
    <property type="term" value="F:ubiquitin protein ligase activity"/>
    <property type="evidence" value="ECO:0007669"/>
    <property type="project" value="InterPro"/>
</dbReference>
<evidence type="ECO:0000256" key="6">
    <source>
        <dbReference type="PROSITE-ProRule" id="PRU00175"/>
    </source>
</evidence>
<feature type="region of interest" description="Disordered" evidence="8">
    <location>
        <begin position="1"/>
        <end position="39"/>
    </location>
</feature>
<dbReference type="InterPro" id="IPR020472">
    <property type="entry name" value="WD40_PAC1"/>
</dbReference>
<dbReference type="InterPro" id="IPR042755">
    <property type="entry name" value="COP1"/>
</dbReference>
<dbReference type="SMART" id="SM00320">
    <property type="entry name" value="WD40"/>
    <property type="match status" value="6"/>
</dbReference>
<dbReference type="PANTHER" id="PTHR44080:SF1">
    <property type="entry name" value="E3 UBIQUITIN-PROTEIN LIGASE COP1"/>
    <property type="match status" value="1"/>
</dbReference>
<dbReference type="PROSITE" id="PS51886">
    <property type="entry name" value="TLDC"/>
    <property type="match status" value="1"/>
</dbReference>
<gene>
    <name evidence="11" type="ORF">G6F51_002670</name>
</gene>
<dbReference type="InterPro" id="IPR006571">
    <property type="entry name" value="TLDc_dom"/>
</dbReference>
<dbReference type="Pfam" id="PF00400">
    <property type="entry name" value="WD40"/>
    <property type="match status" value="4"/>
</dbReference>
<evidence type="ECO:0000256" key="3">
    <source>
        <dbReference type="ARBA" id="ARBA00022737"/>
    </source>
</evidence>
<dbReference type="Gene3D" id="3.30.40.10">
    <property type="entry name" value="Zinc/RING finger domain, C3HC4 (zinc finger)"/>
    <property type="match status" value="1"/>
</dbReference>
<name>A0A9P6YJT0_RHIOR</name>
<protein>
    <submittedName>
        <fullName evidence="11">Uncharacterized protein</fullName>
    </submittedName>
</protein>
<evidence type="ECO:0000256" key="7">
    <source>
        <dbReference type="PROSITE-ProRule" id="PRU00221"/>
    </source>
</evidence>